<evidence type="ECO:0000313" key="3">
    <source>
        <dbReference type="Proteomes" id="UP001432322"/>
    </source>
</evidence>
<feature type="domain" description="Guanylate kinase-like" evidence="1">
    <location>
        <begin position="38"/>
        <end position="215"/>
    </location>
</feature>
<organism evidence="2 3">
    <name type="scientific">Pristionchus fissidentatus</name>
    <dbReference type="NCBI Taxonomy" id="1538716"/>
    <lineage>
        <taxon>Eukaryota</taxon>
        <taxon>Metazoa</taxon>
        <taxon>Ecdysozoa</taxon>
        <taxon>Nematoda</taxon>
        <taxon>Chromadorea</taxon>
        <taxon>Rhabditida</taxon>
        <taxon>Rhabditina</taxon>
        <taxon>Diplogasteromorpha</taxon>
        <taxon>Diplogasteroidea</taxon>
        <taxon>Neodiplogasteridae</taxon>
        <taxon>Pristionchus</taxon>
    </lineage>
</organism>
<dbReference type="EMBL" id="BTSY01000006">
    <property type="protein sequence ID" value="GMT33409.1"/>
    <property type="molecule type" value="Genomic_DNA"/>
</dbReference>
<name>A0AAV5WMP9_9BILA</name>
<feature type="non-terminal residue" evidence="2">
    <location>
        <position position="1"/>
    </location>
</feature>
<dbReference type="InterPro" id="IPR008145">
    <property type="entry name" value="GK/Ca_channel_bsu"/>
</dbReference>
<accession>A0AAV5WMP9</accession>
<proteinExistence type="predicted"/>
<dbReference type="PROSITE" id="PS50052">
    <property type="entry name" value="GUANYLATE_KINASE_2"/>
    <property type="match status" value="1"/>
</dbReference>
<protein>
    <recommendedName>
        <fullName evidence="1">Guanylate kinase-like domain-containing protein</fullName>
    </recommendedName>
</protein>
<dbReference type="SUPFAM" id="SSF52540">
    <property type="entry name" value="P-loop containing nucleoside triphosphate hydrolases"/>
    <property type="match status" value="1"/>
</dbReference>
<dbReference type="AlphaFoldDB" id="A0AAV5WMP9"/>
<keyword evidence="3" id="KW-1185">Reference proteome</keyword>
<dbReference type="Pfam" id="PF00625">
    <property type="entry name" value="Guanylate_kin"/>
    <property type="match status" value="1"/>
</dbReference>
<gene>
    <name evidence="2" type="ORF">PFISCL1PPCAC_24706</name>
</gene>
<dbReference type="Gene3D" id="3.40.50.300">
    <property type="entry name" value="P-loop containing nucleotide triphosphate hydrolases"/>
    <property type="match status" value="1"/>
</dbReference>
<dbReference type="InterPro" id="IPR008144">
    <property type="entry name" value="Guanylate_kin-like_dom"/>
</dbReference>
<sequence length="274" mass="32094">TAKTVIESFQEMINFFKRFLSYFYNTQENILGEMLTTKEPVCVRRAFNGMIYDELMERYPKLFTTIMPYTSRAPLEYELDGGYFHFVSEERIRADERNNEYIELITSYGKLYGLTIGGVQDVLRQGKHCILDVIYDNAIRRLKSLNINPIVILVKPSSHDQIINWADGNIREEDAHKEFRRCCRDEQNFGDLITHVITDANSFEDIFQQVKDIVFGQKRQLPDGPAVFKECAVWMEPEQQQNNVESINSYLDCSHNEPLLIEPLEDDLHSSWIR</sequence>
<dbReference type="SMART" id="SM00072">
    <property type="entry name" value="GuKc"/>
    <property type="match status" value="1"/>
</dbReference>
<reference evidence="2" key="1">
    <citation type="submission" date="2023-10" db="EMBL/GenBank/DDBJ databases">
        <title>Genome assembly of Pristionchus species.</title>
        <authorList>
            <person name="Yoshida K."/>
            <person name="Sommer R.J."/>
        </authorList>
    </citation>
    <scope>NUCLEOTIDE SEQUENCE</scope>
    <source>
        <strain evidence="2">RS5133</strain>
    </source>
</reference>
<evidence type="ECO:0000259" key="1">
    <source>
        <dbReference type="PROSITE" id="PS50052"/>
    </source>
</evidence>
<comment type="caution">
    <text evidence="2">The sequence shown here is derived from an EMBL/GenBank/DDBJ whole genome shotgun (WGS) entry which is preliminary data.</text>
</comment>
<dbReference type="InterPro" id="IPR050716">
    <property type="entry name" value="MAGUK"/>
</dbReference>
<evidence type="ECO:0000313" key="2">
    <source>
        <dbReference type="EMBL" id="GMT33409.1"/>
    </source>
</evidence>
<dbReference type="InterPro" id="IPR027417">
    <property type="entry name" value="P-loop_NTPase"/>
</dbReference>
<dbReference type="PANTHER" id="PTHR23122">
    <property type="entry name" value="MEMBRANE-ASSOCIATED GUANYLATE KINASE MAGUK"/>
    <property type="match status" value="1"/>
</dbReference>
<dbReference type="Proteomes" id="UP001432322">
    <property type="component" value="Unassembled WGS sequence"/>
</dbReference>